<comment type="similarity">
    <text evidence="1">Belongs to the ABC transporter superfamily.</text>
</comment>
<dbReference type="InterPro" id="IPR050153">
    <property type="entry name" value="Metal_Ion_Import_ABC"/>
</dbReference>
<reference evidence="6 7" key="1">
    <citation type="submission" date="2017-02" db="EMBL/GenBank/DDBJ databases">
        <authorList>
            <person name="Peterson S.W."/>
        </authorList>
    </citation>
    <scope>NUCLEOTIDE SEQUENCE [LARGE SCALE GENOMIC DNA]</scope>
    <source>
        <strain evidence="6 7">DSM 15102</strain>
    </source>
</reference>
<dbReference type="EMBL" id="FUWV01000013">
    <property type="protein sequence ID" value="SJZ83516.1"/>
    <property type="molecule type" value="Genomic_DNA"/>
</dbReference>
<evidence type="ECO:0000313" key="7">
    <source>
        <dbReference type="Proteomes" id="UP000196365"/>
    </source>
</evidence>
<dbReference type="SMART" id="SM00382">
    <property type="entry name" value="AAA"/>
    <property type="match status" value="1"/>
</dbReference>
<dbReference type="InterPro" id="IPR003439">
    <property type="entry name" value="ABC_transporter-like_ATP-bd"/>
</dbReference>
<accession>A0A1T4NWU8</accession>
<dbReference type="Pfam" id="PF00005">
    <property type="entry name" value="ABC_tran"/>
    <property type="match status" value="1"/>
</dbReference>
<dbReference type="GO" id="GO:0005524">
    <property type="term" value="F:ATP binding"/>
    <property type="evidence" value="ECO:0007669"/>
    <property type="project" value="UniProtKB-KW"/>
</dbReference>
<dbReference type="PROSITE" id="PS50893">
    <property type="entry name" value="ABC_TRANSPORTER_2"/>
    <property type="match status" value="1"/>
</dbReference>
<evidence type="ECO:0000256" key="3">
    <source>
        <dbReference type="ARBA" id="ARBA00022741"/>
    </source>
</evidence>
<sequence>MIKIVELKDVTFGYDEQMVLEKVSLEVYQGDYLGIIGPNGSAKSTLLKLILGIEKPLKGTIRLFGEEIDKFKQWNKIGYVSQKSNSFNKSFPATVEEIIKANLIATKRNQKKIYQSDRELVDWVLEVVKMQDYKKRLIGNLSGGQQQRIFIAKALVSKPEFLILDEPTVGIDMASKEIFYDIIGNLNQKWGMTIILVSHDIGVITEKVNRIACMGNQTLYIHDNDKKRDMDQFIKKVYGQKIKKIHHHYHE</sequence>
<proteinExistence type="inferred from homology"/>
<dbReference type="PANTHER" id="PTHR42734:SF17">
    <property type="entry name" value="METAL TRANSPORT SYSTEM ATP-BINDING PROTEIN TM_0124-RELATED"/>
    <property type="match status" value="1"/>
</dbReference>
<keyword evidence="7" id="KW-1185">Reference proteome</keyword>
<dbReference type="InterPro" id="IPR027417">
    <property type="entry name" value="P-loop_NTPase"/>
</dbReference>
<protein>
    <submittedName>
        <fullName evidence="6">Zinc transport system ATP-binding protein</fullName>
    </submittedName>
</protein>
<feature type="domain" description="ABC transporter" evidence="5">
    <location>
        <begin position="5"/>
        <end position="241"/>
    </location>
</feature>
<gene>
    <name evidence="6" type="ORF">SAMN02745973_01826</name>
</gene>
<keyword evidence="4 6" id="KW-0067">ATP-binding</keyword>
<dbReference type="OrthoDB" id="9806726at2"/>
<dbReference type="InterPro" id="IPR017871">
    <property type="entry name" value="ABC_transporter-like_CS"/>
</dbReference>
<dbReference type="SUPFAM" id="SSF52540">
    <property type="entry name" value="P-loop containing nucleoside triphosphate hydrolases"/>
    <property type="match status" value="1"/>
</dbReference>
<dbReference type="Proteomes" id="UP000196365">
    <property type="component" value="Unassembled WGS sequence"/>
</dbReference>
<keyword evidence="2" id="KW-0813">Transport</keyword>
<dbReference type="PANTHER" id="PTHR42734">
    <property type="entry name" value="METAL TRANSPORT SYSTEM ATP-BINDING PROTEIN TM_0124-RELATED"/>
    <property type="match status" value="1"/>
</dbReference>
<dbReference type="AlphaFoldDB" id="A0A1T4NWU8"/>
<dbReference type="FunFam" id="3.40.50.300:FF:000134">
    <property type="entry name" value="Iron-enterobactin ABC transporter ATP-binding protein"/>
    <property type="match status" value="1"/>
</dbReference>
<dbReference type="CDD" id="cd03235">
    <property type="entry name" value="ABC_Metallic_Cations"/>
    <property type="match status" value="1"/>
</dbReference>
<evidence type="ECO:0000259" key="5">
    <source>
        <dbReference type="PROSITE" id="PS50893"/>
    </source>
</evidence>
<evidence type="ECO:0000256" key="4">
    <source>
        <dbReference type="ARBA" id="ARBA00022840"/>
    </source>
</evidence>
<dbReference type="PROSITE" id="PS00211">
    <property type="entry name" value="ABC_TRANSPORTER_1"/>
    <property type="match status" value="1"/>
</dbReference>
<dbReference type="Gene3D" id="3.40.50.300">
    <property type="entry name" value="P-loop containing nucleotide triphosphate hydrolases"/>
    <property type="match status" value="1"/>
</dbReference>
<evidence type="ECO:0000256" key="2">
    <source>
        <dbReference type="ARBA" id="ARBA00022448"/>
    </source>
</evidence>
<name>A0A1T4NWU8_9FIRM</name>
<evidence type="ECO:0000256" key="1">
    <source>
        <dbReference type="ARBA" id="ARBA00005417"/>
    </source>
</evidence>
<dbReference type="InterPro" id="IPR003593">
    <property type="entry name" value="AAA+_ATPase"/>
</dbReference>
<dbReference type="GO" id="GO:0016887">
    <property type="term" value="F:ATP hydrolysis activity"/>
    <property type="evidence" value="ECO:0007669"/>
    <property type="project" value="InterPro"/>
</dbReference>
<evidence type="ECO:0000313" key="6">
    <source>
        <dbReference type="EMBL" id="SJZ83516.1"/>
    </source>
</evidence>
<keyword evidence="3" id="KW-0547">Nucleotide-binding</keyword>
<dbReference type="RefSeq" id="WP_087679201.1">
    <property type="nucleotide sequence ID" value="NZ_FUWV01000013.1"/>
</dbReference>
<organism evidence="6 7">
    <name type="scientific">Garciella nitratireducens DSM 15102</name>
    <dbReference type="NCBI Taxonomy" id="1121911"/>
    <lineage>
        <taxon>Bacteria</taxon>
        <taxon>Bacillati</taxon>
        <taxon>Bacillota</taxon>
        <taxon>Clostridia</taxon>
        <taxon>Eubacteriales</taxon>
        <taxon>Eubacteriaceae</taxon>
        <taxon>Garciella</taxon>
    </lineage>
</organism>